<dbReference type="InterPro" id="IPR050281">
    <property type="entry name" value="Flavin_monoamine_oxidase"/>
</dbReference>
<dbReference type="Proteomes" id="UP000536275">
    <property type="component" value="Unassembled WGS sequence"/>
</dbReference>
<dbReference type="Pfam" id="PF01593">
    <property type="entry name" value="Amino_oxidase"/>
    <property type="match status" value="1"/>
</dbReference>
<dbReference type="AlphaFoldDB" id="A0A8H6C305"/>
<proteinExistence type="predicted"/>
<dbReference type="SUPFAM" id="SSF51905">
    <property type="entry name" value="FAD/NAD(P)-binding domain"/>
    <property type="match status" value="1"/>
</dbReference>
<feature type="domain" description="Amine oxidase" evidence="1">
    <location>
        <begin position="13"/>
        <end position="462"/>
    </location>
</feature>
<comment type="caution">
    <text evidence="3">The sequence shown here is derived from an EMBL/GenBank/DDBJ whole genome shotgun (WGS) entry which is preliminary data.</text>
</comment>
<accession>A0A8H6C305</accession>
<dbReference type="EMBL" id="JABWAD010000028">
    <property type="protein sequence ID" value="KAF6069902.1"/>
    <property type="molecule type" value="Genomic_DNA"/>
</dbReference>
<dbReference type="GO" id="GO:0016491">
    <property type="term" value="F:oxidoreductase activity"/>
    <property type="evidence" value="ECO:0007669"/>
    <property type="project" value="InterPro"/>
</dbReference>
<name>A0A8H6C305_CANAX</name>
<protein>
    <submittedName>
        <fullName evidence="3">Flavin containing amine oxidoreductase family protein</fullName>
    </submittedName>
</protein>
<dbReference type="EMBL" id="JABWAD010000026">
    <property type="protein sequence ID" value="KAF6070479.1"/>
    <property type="molecule type" value="Genomic_DNA"/>
</dbReference>
<dbReference type="InterPro" id="IPR036188">
    <property type="entry name" value="FAD/NAD-bd_sf"/>
</dbReference>
<evidence type="ECO:0000313" key="2">
    <source>
        <dbReference type="EMBL" id="KAF6069902.1"/>
    </source>
</evidence>
<dbReference type="Gene3D" id="3.90.660.10">
    <property type="match status" value="1"/>
</dbReference>
<dbReference type="Gene3D" id="3.50.50.60">
    <property type="entry name" value="FAD/NAD(P)-binding domain"/>
    <property type="match status" value="1"/>
</dbReference>
<evidence type="ECO:0000313" key="3">
    <source>
        <dbReference type="EMBL" id="KAF6070479.1"/>
    </source>
</evidence>
<organism evidence="3 4">
    <name type="scientific">Candida albicans</name>
    <name type="common">Yeast</name>
    <dbReference type="NCBI Taxonomy" id="5476"/>
    <lineage>
        <taxon>Eukaryota</taxon>
        <taxon>Fungi</taxon>
        <taxon>Dikarya</taxon>
        <taxon>Ascomycota</taxon>
        <taxon>Saccharomycotina</taxon>
        <taxon>Pichiomycetes</taxon>
        <taxon>Debaryomycetaceae</taxon>
        <taxon>Candida/Lodderomyces clade</taxon>
        <taxon>Candida</taxon>
    </lineage>
</organism>
<gene>
    <name evidence="3" type="ORF">FOB64_002184</name>
    <name evidence="2" type="ORF">FOB64_002607</name>
</gene>
<dbReference type="SUPFAM" id="SSF54373">
    <property type="entry name" value="FAD-linked reductases, C-terminal domain"/>
    <property type="match status" value="1"/>
</dbReference>
<evidence type="ECO:0000259" key="1">
    <source>
        <dbReference type="Pfam" id="PF01593"/>
    </source>
</evidence>
<sequence length="477" mass="54615">MPHKKVVIVGGGISGIKAAADLYKSGIKSTVILEAQPRLGGRLFTVESTQNKGTTYDYGASWFHDCLNNPLFDKAQQLENVKYYFDDGKSLYFNKFEGQIEKWRFETVLEEMMTYFQWVYKQDPDKLDISVKQLAQEYVDKYRNVLTKEQIELSLSAVRMWSELWHGESWDLLSGKYTFADDGHLGRNAFVKNGYSTVFINELKELPRAYRDSAIKLNAQVIKIDYTNKKKILVYLKDGRTYSCDYIIVTIPQTILKITNAKDENYVEWVPELPPNIQKVLPDVHFGSLGKVVLEFDDCFWPRDVDRFYGLTSNTPSQDTISVDAWDYPTILINYQAVNNVPSLVALTQNPLSKYIENLQPHEKQQRIWSIFKPLIAKICESKGIQDIPEPHSIYHTPWNNESLFRGSYGTSLVGTQDPSSVIKAFVDGYQDRIKFAGAETMDDTSNGCAHGGWFSGQREAKFIVQQEAKKKVDSKL</sequence>
<dbReference type="InterPro" id="IPR002937">
    <property type="entry name" value="Amino_oxidase"/>
</dbReference>
<reference evidence="3 4" key="1">
    <citation type="submission" date="2020-03" db="EMBL/GenBank/DDBJ databases">
        <title>FDA dAtabase for Regulatory Grade micrObial Sequences (FDA-ARGOS): Supporting development and validation of Infectious Disease Dx tests.</title>
        <authorList>
            <person name="Campos J."/>
            <person name="Goldberg B."/>
            <person name="Tallon L."/>
            <person name="Sadzewicz L."/>
            <person name="Vavikolanu K."/>
            <person name="Mehta A."/>
            <person name="Aluvathingal J."/>
            <person name="Nadendla S."/>
            <person name="Nandy P."/>
            <person name="Geyer C."/>
            <person name="Yan Y."/>
            <person name="Sichtig H."/>
        </authorList>
    </citation>
    <scope>NUCLEOTIDE SEQUENCE [LARGE SCALE GENOMIC DNA]</scope>
    <source>
        <strain evidence="3 4">FDAARGOS_656</strain>
    </source>
</reference>
<dbReference type="PANTHER" id="PTHR10742:SF410">
    <property type="entry name" value="LYSINE-SPECIFIC HISTONE DEMETHYLASE 2"/>
    <property type="match status" value="1"/>
</dbReference>
<evidence type="ECO:0000313" key="4">
    <source>
        <dbReference type="Proteomes" id="UP000536275"/>
    </source>
</evidence>
<dbReference type="PANTHER" id="PTHR10742">
    <property type="entry name" value="FLAVIN MONOAMINE OXIDASE"/>
    <property type="match status" value="1"/>
</dbReference>
<dbReference type="SMR" id="A0A8H6C305"/>